<dbReference type="Gene3D" id="3.30.429.10">
    <property type="entry name" value="Macrophage Migration Inhibitory Factor"/>
    <property type="match status" value="1"/>
</dbReference>
<dbReference type="Pfam" id="PF14552">
    <property type="entry name" value="Tautomerase_2"/>
    <property type="match status" value="1"/>
</dbReference>
<name>A0A3S4HTZ1_SEROD</name>
<dbReference type="Proteomes" id="UP000281391">
    <property type="component" value="Chromosome"/>
</dbReference>
<dbReference type="InterPro" id="IPR014347">
    <property type="entry name" value="Tautomerase/MIF_sf"/>
</dbReference>
<dbReference type="KEGG" id="sof:NCTC11214_05461"/>
<accession>A0A3S4HTZ1</accession>
<organism evidence="1 2">
    <name type="scientific">Serratia odorifera</name>
    <dbReference type="NCBI Taxonomy" id="618"/>
    <lineage>
        <taxon>Bacteria</taxon>
        <taxon>Pseudomonadati</taxon>
        <taxon>Pseudomonadota</taxon>
        <taxon>Gammaproteobacteria</taxon>
        <taxon>Enterobacterales</taxon>
        <taxon>Yersiniaceae</taxon>
        <taxon>Serratia</taxon>
    </lineage>
</organism>
<gene>
    <name evidence="1" type="ORF">NCTC11214_05461</name>
</gene>
<dbReference type="PANTHER" id="PTHR38460">
    <property type="entry name" value="TAUTOMERASE YOLI-RELATED"/>
    <property type="match status" value="1"/>
</dbReference>
<evidence type="ECO:0000313" key="1">
    <source>
        <dbReference type="EMBL" id="VDZ65415.1"/>
    </source>
</evidence>
<dbReference type="SUPFAM" id="SSF55331">
    <property type="entry name" value="Tautomerase/MIF"/>
    <property type="match status" value="1"/>
</dbReference>
<dbReference type="PANTHER" id="PTHR38460:SF1">
    <property type="entry name" value="TAUTOMERASE YOLI-RELATED"/>
    <property type="match status" value="1"/>
</dbReference>
<dbReference type="InterPro" id="IPR037479">
    <property type="entry name" value="Tauto_MSAD"/>
</dbReference>
<reference evidence="1 2" key="1">
    <citation type="submission" date="2018-12" db="EMBL/GenBank/DDBJ databases">
        <authorList>
            <consortium name="Pathogen Informatics"/>
        </authorList>
    </citation>
    <scope>NUCLEOTIDE SEQUENCE [LARGE SCALE GENOMIC DNA]</scope>
    <source>
        <strain evidence="1 2">NCTC11214</strain>
    </source>
</reference>
<dbReference type="AlphaFoldDB" id="A0A3S4HTZ1"/>
<protein>
    <submittedName>
        <fullName evidence="1">Tautomerase enzyme</fullName>
    </submittedName>
</protein>
<sequence length="114" mass="13203">MVKRRPICVRCQDSLHQALVEAFEVPPDDRFQVIDQYRPGELIYDAHYLGGPRSEDYVLFYITVGRARTAATKQRFYQRLAALLQQNLQLSPQDVMVVVVSSQREDWSFAPDDV</sequence>
<evidence type="ECO:0000313" key="2">
    <source>
        <dbReference type="Proteomes" id="UP000281391"/>
    </source>
</evidence>
<proteinExistence type="predicted"/>
<dbReference type="EMBL" id="LR134117">
    <property type="protein sequence ID" value="VDZ65415.1"/>
    <property type="molecule type" value="Genomic_DNA"/>
</dbReference>